<dbReference type="FunFam" id="3.40.50.1100:FF:000001">
    <property type="entry name" value="Tryptophan synthase beta chain"/>
    <property type="match status" value="1"/>
</dbReference>
<dbReference type="HAMAP" id="MF_00133">
    <property type="entry name" value="Trp_synth_beta"/>
    <property type="match status" value="1"/>
</dbReference>
<dbReference type="AlphaFoldDB" id="A0A1W6MKE8"/>
<dbReference type="InterPro" id="IPR001926">
    <property type="entry name" value="TrpB-like_PALP"/>
</dbReference>
<dbReference type="RefSeq" id="WP_085766866.1">
    <property type="nucleotide sequence ID" value="NZ_CP019344.1"/>
</dbReference>
<evidence type="ECO:0000313" key="13">
    <source>
        <dbReference type="EMBL" id="ARN78070.1"/>
    </source>
</evidence>
<dbReference type="InterPro" id="IPR036052">
    <property type="entry name" value="TrpB-like_PALP_sf"/>
</dbReference>
<evidence type="ECO:0000313" key="14">
    <source>
        <dbReference type="Proteomes" id="UP000193431"/>
    </source>
</evidence>
<feature type="domain" description="Tryptophan synthase beta chain-like PALP" evidence="12">
    <location>
        <begin position="57"/>
        <end position="374"/>
    </location>
</feature>
<dbReference type="PANTHER" id="PTHR48077">
    <property type="entry name" value="TRYPTOPHAN SYNTHASE-RELATED"/>
    <property type="match status" value="1"/>
</dbReference>
<comment type="subunit">
    <text evidence="4 11">Tetramer of two alpha and two beta chains.</text>
</comment>
<dbReference type="EMBL" id="CP019344">
    <property type="protein sequence ID" value="ARN78070.1"/>
    <property type="molecule type" value="Genomic_DNA"/>
</dbReference>
<accession>A0A1W6MKE8</accession>
<comment type="similarity">
    <text evidence="3 11">Belongs to the TrpB family.</text>
</comment>
<dbReference type="Gene3D" id="3.40.50.1100">
    <property type="match status" value="2"/>
</dbReference>
<comment type="catalytic activity">
    <reaction evidence="10 11">
        <text>(1S,2R)-1-C-(indol-3-yl)glycerol 3-phosphate + L-serine = D-glyceraldehyde 3-phosphate + L-tryptophan + H2O</text>
        <dbReference type="Rhea" id="RHEA:10532"/>
        <dbReference type="ChEBI" id="CHEBI:15377"/>
        <dbReference type="ChEBI" id="CHEBI:33384"/>
        <dbReference type="ChEBI" id="CHEBI:57912"/>
        <dbReference type="ChEBI" id="CHEBI:58866"/>
        <dbReference type="ChEBI" id="CHEBI:59776"/>
        <dbReference type="EC" id="4.2.1.20"/>
    </reaction>
</comment>
<proteinExistence type="inferred from homology"/>
<dbReference type="OrthoDB" id="9766131at2"/>
<evidence type="ECO:0000256" key="2">
    <source>
        <dbReference type="ARBA" id="ARBA00004733"/>
    </source>
</evidence>
<dbReference type="PIRSF" id="PIRSF001413">
    <property type="entry name" value="Trp_syn_beta"/>
    <property type="match status" value="1"/>
</dbReference>
<dbReference type="PROSITE" id="PS00168">
    <property type="entry name" value="TRP_SYNTHASE_BETA"/>
    <property type="match status" value="1"/>
</dbReference>
<evidence type="ECO:0000256" key="1">
    <source>
        <dbReference type="ARBA" id="ARBA00001933"/>
    </source>
</evidence>
<keyword evidence="14" id="KW-1185">Reference proteome</keyword>
<reference evidence="13 14" key="1">
    <citation type="submission" date="2016-11" db="EMBL/GenBank/DDBJ databases">
        <title>Trade-off between light-utilization and light-protection in marine flavobacteria.</title>
        <authorList>
            <person name="Kumagai Y."/>
        </authorList>
    </citation>
    <scope>NUCLEOTIDE SEQUENCE [LARGE SCALE GENOMIC DNA]</scope>
    <source>
        <strain evidence="13 14">JCM 13191</strain>
    </source>
</reference>
<evidence type="ECO:0000256" key="10">
    <source>
        <dbReference type="ARBA" id="ARBA00049047"/>
    </source>
</evidence>
<evidence type="ECO:0000256" key="7">
    <source>
        <dbReference type="ARBA" id="ARBA00022898"/>
    </source>
</evidence>
<evidence type="ECO:0000256" key="11">
    <source>
        <dbReference type="HAMAP-Rule" id="MF_00133"/>
    </source>
</evidence>
<dbReference type="InterPro" id="IPR006654">
    <property type="entry name" value="Trp_synth_beta"/>
</dbReference>
<dbReference type="PANTHER" id="PTHR48077:SF3">
    <property type="entry name" value="TRYPTOPHAN SYNTHASE"/>
    <property type="match status" value="1"/>
</dbReference>
<keyword evidence="7 11" id="KW-0663">Pyridoxal phosphate</keyword>
<comment type="pathway">
    <text evidence="2 11">Amino-acid biosynthesis; L-tryptophan biosynthesis; L-tryptophan from chorismate: step 5/5.</text>
</comment>
<keyword evidence="5 11" id="KW-0028">Amino-acid biosynthesis</keyword>
<protein>
    <recommendedName>
        <fullName evidence="11">Tryptophan synthase beta chain</fullName>
        <ecNumber evidence="11">4.2.1.20</ecNumber>
    </recommendedName>
</protein>
<comment type="function">
    <text evidence="11">The beta subunit is responsible for the synthesis of L-tryptophan from indole and L-serine.</text>
</comment>
<feature type="modified residue" description="N6-(pyridoxal phosphate)lysine" evidence="11">
    <location>
        <position position="90"/>
    </location>
</feature>
<evidence type="ECO:0000256" key="9">
    <source>
        <dbReference type="ARBA" id="ARBA00023239"/>
    </source>
</evidence>
<dbReference type="Proteomes" id="UP000193431">
    <property type="component" value="Chromosome"/>
</dbReference>
<dbReference type="EC" id="4.2.1.20" evidence="11"/>
<evidence type="ECO:0000256" key="6">
    <source>
        <dbReference type="ARBA" id="ARBA00022822"/>
    </source>
</evidence>
<gene>
    <name evidence="11" type="primary">trpB</name>
    <name evidence="13" type="ORF">BST97_08685</name>
</gene>
<evidence type="ECO:0000256" key="8">
    <source>
        <dbReference type="ARBA" id="ARBA00023141"/>
    </source>
</evidence>
<dbReference type="NCBIfam" id="TIGR00263">
    <property type="entry name" value="trpB"/>
    <property type="match status" value="1"/>
</dbReference>
<sequence>MSNYQVDENGFYGEFGGAFIPELLYPNIAELKENYLQIEQSFDFQAEFQKLLKDYVGRPTPLFLAERLSEKYGAEIWLKREDLCHTGAHKVNNTIGQILLAQRLGKKRIIAETGAGQHGVATATVCALKGLECIVYMGEKDIQRQAPNVARMKMLGATVRPASSGSKTLKDATNEAMRDWINNPEDTHYIIGSVVGPHPYPDMVARYQAVISQEIKKQMEGLPDYVIACVGGGSNAMGAFYHFLDNKELQLIGVEAAGHGIESGKTAATLTLGTPGVLHASRSIMMQDQDGQVVEPHSISAGLDYPGIGPAHAWLKVSERAKYMAVTDAEALEAAVECSKLEGIIPALETAHAFSVLKDLKLKPTDRVVINLSGRGDKDMETYMRELKL</sequence>
<dbReference type="InterPro" id="IPR006653">
    <property type="entry name" value="Trp_synth_b_CS"/>
</dbReference>
<keyword evidence="6 11" id="KW-0822">Tryptophan biosynthesis</keyword>
<dbReference type="Pfam" id="PF00291">
    <property type="entry name" value="PALP"/>
    <property type="match status" value="1"/>
</dbReference>
<evidence type="ECO:0000259" key="12">
    <source>
        <dbReference type="Pfam" id="PF00291"/>
    </source>
</evidence>
<organism evidence="13 14">
    <name type="scientific">Nonlabens spongiae</name>
    <dbReference type="NCBI Taxonomy" id="331648"/>
    <lineage>
        <taxon>Bacteria</taxon>
        <taxon>Pseudomonadati</taxon>
        <taxon>Bacteroidota</taxon>
        <taxon>Flavobacteriia</taxon>
        <taxon>Flavobacteriales</taxon>
        <taxon>Flavobacteriaceae</taxon>
        <taxon>Nonlabens</taxon>
    </lineage>
</organism>
<dbReference type="GO" id="GO:0005737">
    <property type="term" value="C:cytoplasm"/>
    <property type="evidence" value="ECO:0007669"/>
    <property type="project" value="TreeGrafter"/>
</dbReference>
<dbReference type="SUPFAM" id="SSF53686">
    <property type="entry name" value="Tryptophan synthase beta subunit-like PLP-dependent enzymes"/>
    <property type="match status" value="1"/>
</dbReference>
<keyword evidence="9 11" id="KW-0456">Lyase</keyword>
<dbReference type="CDD" id="cd06446">
    <property type="entry name" value="Trp-synth_B"/>
    <property type="match status" value="1"/>
</dbReference>
<dbReference type="STRING" id="331648.BST97_08685"/>
<keyword evidence="8 11" id="KW-0057">Aromatic amino acid biosynthesis</keyword>
<comment type="cofactor">
    <cofactor evidence="1 11">
        <name>pyridoxal 5'-phosphate</name>
        <dbReference type="ChEBI" id="CHEBI:597326"/>
    </cofactor>
</comment>
<evidence type="ECO:0000256" key="4">
    <source>
        <dbReference type="ARBA" id="ARBA00011270"/>
    </source>
</evidence>
<dbReference type="UniPathway" id="UPA00035">
    <property type="reaction ID" value="UER00044"/>
</dbReference>
<evidence type="ECO:0000256" key="3">
    <source>
        <dbReference type="ARBA" id="ARBA00009982"/>
    </source>
</evidence>
<dbReference type="FunFam" id="3.40.50.1100:FF:000004">
    <property type="entry name" value="Tryptophan synthase beta chain"/>
    <property type="match status" value="1"/>
</dbReference>
<evidence type="ECO:0000256" key="5">
    <source>
        <dbReference type="ARBA" id="ARBA00022605"/>
    </source>
</evidence>
<dbReference type="InterPro" id="IPR023026">
    <property type="entry name" value="Trp_synth_beta/beta-like"/>
</dbReference>
<dbReference type="GO" id="GO:0004834">
    <property type="term" value="F:tryptophan synthase activity"/>
    <property type="evidence" value="ECO:0007669"/>
    <property type="project" value="UniProtKB-UniRule"/>
</dbReference>
<name>A0A1W6MKE8_9FLAO</name>